<dbReference type="SUPFAM" id="SSF53098">
    <property type="entry name" value="Ribonuclease H-like"/>
    <property type="match status" value="1"/>
</dbReference>
<organism evidence="10 11">
    <name type="scientific">Corchorus olitorius</name>
    <dbReference type="NCBI Taxonomy" id="93759"/>
    <lineage>
        <taxon>Eukaryota</taxon>
        <taxon>Viridiplantae</taxon>
        <taxon>Streptophyta</taxon>
        <taxon>Embryophyta</taxon>
        <taxon>Tracheophyta</taxon>
        <taxon>Spermatophyta</taxon>
        <taxon>Magnoliopsida</taxon>
        <taxon>eudicotyledons</taxon>
        <taxon>Gunneridae</taxon>
        <taxon>Pentapetalae</taxon>
        <taxon>rosids</taxon>
        <taxon>malvids</taxon>
        <taxon>Malvales</taxon>
        <taxon>Malvaceae</taxon>
        <taxon>Grewioideae</taxon>
        <taxon>Apeibeae</taxon>
        <taxon>Corchorus</taxon>
    </lineage>
</organism>
<dbReference type="GO" id="GO:0003677">
    <property type="term" value="F:DNA binding"/>
    <property type="evidence" value="ECO:0007669"/>
    <property type="project" value="InterPro"/>
</dbReference>
<keyword evidence="11" id="KW-1185">Reference proteome</keyword>
<evidence type="ECO:0000256" key="1">
    <source>
        <dbReference type="ARBA" id="ARBA00004123"/>
    </source>
</evidence>
<proteinExistence type="predicted"/>
<evidence type="ECO:0000256" key="7">
    <source>
        <dbReference type="ARBA" id="ARBA00023242"/>
    </source>
</evidence>
<keyword evidence="4" id="KW-0862">Zinc</keyword>
<dbReference type="STRING" id="93759.A0A1R3J1Q0"/>
<evidence type="ECO:0000256" key="3">
    <source>
        <dbReference type="ARBA" id="ARBA00022771"/>
    </source>
</evidence>
<accession>A0A1R3J1Q0</accession>
<keyword evidence="7" id="KW-0539">Nucleus</keyword>
<name>A0A1R3J1Q0_9ROSI</name>
<dbReference type="PANTHER" id="PTHR46481:SF10">
    <property type="entry name" value="ZINC FINGER BED DOMAIN-CONTAINING PROTEIN 39"/>
    <property type="match status" value="1"/>
</dbReference>
<dbReference type="GO" id="GO:0005634">
    <property type="term" value="C:nucleus"/>
    <property type="evidence" value="ECO:0007669"/>
    <property type="project" value="UniProtKB-SubCell"/>
</dbReference>
<keyword evidence="2" id="KW-0479">Metal-binding</keyword>
<keyword evidence="3 8" id="KW-0863">Zinc-finger</keyword>
<dbReference type="Proteomes" id="UP000187203">
    <property type="component" value="Unassembled WGS sequence"/>
</dbReference>
<reference evidence="11" key="1">
    <citation type="submission" date="2013-09" db="EMBL/GenBank/DDBJ databases">
        <title>Corchorus olitorius genome sequencing.</title>
        <authorList>
            <person name="Alam M."/>
            <person name="Haque M.S."/>
            <person name="Islam M.S."/>
            <person name="Emdad E.M."/>
            <person name="Islam M.M."/>
            <person name="Ahmed B."/>
            <person name="Halim A."/>
            <person name="Hossen Q.M.M."/>
            <person name="Hossain M.Z."/>
            <person name="Ahmed R."/>
            <person name="Khan M.M."/>
            <person name="Islam R."/>
            <person name="Rashid M.M."/>
            <person name="Khan S.A."/>
            <person name="Rahman M.S."/>
            <person name="Alam M."/>
            <person name="Yahiya A.S."/>
            <person name="Khan M.S."/>
            <person name="Azam M.S."/>
            <person name="Haque T."/>
            <person name="Lashkar M.Z.H."/>
            <person name="Akhand A.I."/>
            <person name="Morshed G."/>
            <person name="Roy S."/>
            <person name="Uddin K.S."/>
            <person name="Rabeya T."/>
            <person name="Hossain A.S."/>
            <person name="Chowdhury A."/>
            <person name="Snigdha A.R."/>
            <person name="Mortoza M.S."/>
            <person name="Matin S.A."/>
            <person name="Hoque S.M.E."/>
            <person name="Islam M.K."/>
            <person name="Roy D.K."/>
            <person name="Haider R."/>
            <person name="Moosa M.M."/>
            <person name="Elias S.M."/>
            <person name="Hasan A.M."/>
            <person name="Jahan S."/>
            <person name="Shafiuddin M."/>
            <person name="Mahmood N."/>
            <person name="Shommy N.S."/>
        </authorList>
    </citation>
    <scope>NUCLEOTIDE SEQUENCE [LARGE SCALE GENOMIC DNA]</scope>
    <source>
        <strain evidence="11">cv. O-4</strain>
    </source>
</reference>
<dbReference type="PROSITE" id="PS50808">
    <property type="entry name" value="ZF_BED"/>
    <property type="match status" value="1"/>
</dbReference>
<evidence type="ECO:0000256" key="4">
    <source>
        <dbReference type="ARBA" id="ARBA00022833"/>
    </source>
</evidence>
<evidence type="ECO:0000256" key="6">
    <source>
        <dbReference type="ARBA" id="ARBA00023163"/>
    </source>
</evidence>
<evidence type="ECO:0000259" key="9">
    <source>
        <dbReference type="PROSITE" id="PS50808"/>
    </source>
</evidence>
<dbReference type="GO" id="GO:0008270">
    <property type="term" value="F:zinc ion binding"/>
    <property type="evidence" value="ECO:0007669"/>
    <property type="project" value="UniProtKB-KW"/>
</dbReference>
<feature type="domain" description="BED-type" evidence="9">
    <location>
        <begin position="27"/>
        <end position="87"/>
    </location>
</feature>
<evidence type="ECO:0000313" key="11">
    <source>
        <dbReference type="Proteomes" id="UP000187203"/>
    </source>
</evidence>
<dbReference type="Pfam" id="PF02892">
    <property type="entry name" value="zf-BED"/>
    <property type="match status" value="1"/>
</dbReference>
<evidence type="ECO:0000256" key="8">
    <source>
        <dbReference type="PROSITE-ProRule" id="PRU00027"/>
    </source>
</evidence>
<dbReference type="OrthoDB" id="2610923at2759"/>
<dbReference type="AlphaFoldDB" id="A0A1R3J1Q0"/>
<evidence type="ECO:0000256" key="5">
    <source>
        <dbReference type="ARBA" id="ARBA00023015"/>
    </source>
</evidence>
<comment type="subcellular location">
    <subcellularLocation>
        <location evidence="1">Nucleus</location>
    </subcellularLocation>
</comment>
<dbReference type="SMART" id="SM00614">
    <property type="entry name" value="ZnF_BED"/>
    <property type="match status" value="1"/>
</dbReference>
<dbReference type="EMBL" id="AWUE01016997">
    <property type="protein sequence ID" value="OMO88754.1"/>
    <property type="molecule type" value="Genomic_DNA"/>
</dbReference>
<dbReference type="InterPro" id="IPR036236">
    <property type="entry name" value="Znf_C2H2_sf"/>
</dbReference>
<gene>
    <name evidence="10" type="ORF">COLO4_20093</name>
</gene>
<protein>
    <submittedName>
        <fullName evidence="10">Zinc finger, BED-type</fullName>
    </submittedName>
</protein>
<sequence length="242" mass="27842">MTMTSSNTPVIVEDGFNEYESSSKKPRTTSKVWNEMTKLETNDKDQLQAQCNHCKTVLSAKSTSGTSHLRRHLEGCSKRHNHDIKQYTIATPSPLGSTSAIKTYKFDKEECRKAVSTFLVCGKHSFMTVEESGFRYMMSVVSPNYKNISRQTATRDVMSFYAKERDAVQNELVNAPGRICSTSDNWKYEYTADEYICITAHWIDKDWELHKRIIRFRALLPPYDGLNIADEVILCLAQWKIR</sequence>
<evidence type="ECO:0000256" key="2">
    <source>
        <dbReference type="ARBA" id="ARBA00022723"/>
    </source>
</evidence>
<dbReference type="InterPro" id="IPR003656">
    <property type="entry name" value="Znf_BED"/>
</dbReference>
<dbReference type="PANTHER" id="PTHR46481">
    <property type="entry name" value="ZINC FINGER BED DOMAIN-CONTAINING PROTEIN 4"/>
    <property type="match status" value="1"/>
</dbReference>
<evidence type="ECO:0000313" key="10">
    <source>
        <dbReference type="EMBL" id="OMO88754.1"/>
    </source>
</evidence>
<keyword evidence="6" id="KW-0804">Transcription</keyword>
<dbReference type="SUPFAM" id="SSF57667">
    <property type="entry name" value="beta-beta-alpha zinc fingers"/>
    <property type="match status" value="1"/>
</dbReference>
<dbReference type="InterPro" id="IPR012337">
    <property type="entry name" value="RNaseH-like_sf"/>
</dbReference>
<dbReference type="InterPro" id="IPR052035">
    <property type="entry name" value="ZnF_BED_domain_contain"/>
</dbReference>
<keyword evidence="5" id="KW-0805">Transcription regulation</keyword>
<dbReference type="GO" id="GO:0009791">
    <property type="term" value="P:post-embryonic development"/>
    <property type="evidence" value="ECO:0007669"/>
    <property type="project" value="UniProtKB-ARBA"/>
</dbReference>
<comment type="caution">
    <text evidence="10">The sequence shown here is derived from an EMBL/GenBank/DDBJ whole genome shotgun (WGS) entry which is preliminary data.</text>
</comment>